<feature type="region of interest" description="Disordered" evidence="1">
    <location>
        <begin position="1"/>
        <end position="58"/>
    </location>
</feature>
<comment type="caution">
    <text evidence="2">The sequence shown here is derived from an EMBL/GenBank/DDBJ whole genome shotgun (WGS) entry which is preliminary data.</text>
</comment>
<evidence type="ECO:0000313" key="2">
    <source>
        <dbReference type="EMBL" id="KAF6278105.1"/>
    </source>
</evidence>
<evidence type="ECO:0000256" key="1">
    <source>
        <dbReference type="SAM" id="MobiDB-lite"/>
    </source>
</evidence>
<organism evidence="2 3">
    <name type="scientific">Rhinolophus ferrumequinum</name>
    <name type="common">Greater horseshoe bat</name>
    <dbReference type="NCBI Taxonomy" id="59479"/>
    <lineage>
        <taxon>Eukaryota</taxon>
        <taxon>Metazoa</taxon>
        <taxon>Chordata</taxon>
        <taxon>Craniata</taxon>
        <taxon>Vertebrata</taxon>
        <taxon>Euteleostomi</taxon>
        <taxon>Mammalia</taxon>
        <taxon>Eutheria</taxon>
        <taxon>Laurasiatheria</taxon>
        <taxon>Chiroptera</taxon>
        <taxon>Yinpterochiroptera</taxon>
        <taxon>Rhinolophoidea</taxon>
        <taxon>Rhinolophidae</taxon>
        <taxon>Rhinolophinae</taxon>
        <taxon>Rhinolophus</taxon>
    </lineage>
</organism>
<reference evidence="2 3" key="1">
    <citation type="journal article" date="2020" name="Nature">
        <title>Six reference-quality genomes reveal evolution of bat adaptations.</title>
        <authorList>
            <person name="Jebb D."/>
            <person name="Huang Z."/>
            <person name="Pippel M."/>
            <person name="Hughes G.M."/>
            <person name="Lavrichenko K."/>
            <person name="Devanna P."/>
            <person name="Winkler S."/>
            <person name="Jermiin L.S."/>
            <person name="Skirmuntt E.C."/>
            <person name="Katzourakis A."/>
            <person name="Burkitt-Gray L."/>
            <person name="Ray D.A."/>
            <person name="Sullivan K.A.M."/>
            <person name="Roscito J.G."/>
            <person name="Kirilenko B.M."/>
            <person name="Davalos L.M."/>
            <person name="Corthals A.P."/>
            <person name="Power M.L."/>
            <person name="Jones G."/>
            <person name="Ransome R.D."/>
            <person name="Dechmann D.K.N."/>
            <person name="Locatelli A.G."/>
            <person name="Puechmaille S.J."/>
            <person name="Fedrigo O."/>
            <person name="Jarvis E.D."/>
            <person name="Hiller M."/>
            <person name="Vernes S.C."/>
            <person name="Myers E.W."/>
            <person name="Teeling E.C."/>
        </authorList>
    </citation>
    <scope>NUCLEOTIDE SEQUENCE [LARGE SCALE GENOMIC DNA]</scope>
    <source>
        <strain evidence="2">MRhiFer1</strain>
        <tissue evidence="2">Lung</tissue>
    </source>
</reference>
<gene>
    <name evidence="2" type="ORF">mRhiFer1_009389</name>
</gene>
<proteinExistence type="predicted"/>
<name>A0A7J7RQ93_RHIFE</name>
<feature type="region of interest" description="Disordered" evidence="1">
    <location>
        <begin position="124"/>
        <end position="154"/>
    </location>
</feature>
<dbReference type="Proteomes" id="UP000585614">
    <property type="component" value="Unassembled WGS sequence"/>
</dbReference>
<dbReference type="EMBL" id="JACAGC010000025">
    <property type="protein sequence ID" value="KAF6278105.1"/>
    <property type="molecule type" value="Genomic_DNA"/>
</dbReference>
<sequence length="154" mass="16675">MARPRPPRQTTSLGPGDHPRCRAGIGARQQQLAPLERPPRATALVPRPPFQPVPRLHPTPQNMLLEMWSRGGCKGTTGWEISPVPGYQTSGLASGWGRPSMVPASFLCLMGSVSRQEYTLQTVEDPRGTPPARGDCMERGKTSNNSGTVAHRSV</sequence>
<dbReference type="AlphaFoldDB" id="A0A7J7RQ93"/>
<protein>
    <submittedName>
        <fullName evidence="2">Uncharacterized protein</fullName>
    </submittedName>
</protein>
<feature type="compositionally biased region" description="Pro residues" evidence="1">
    <location>
        <begin position="46"/>
        <end position="57"/>
    </location>
</feature>
<evidence type="ECO:0000313" key="3">
    <source>
        <dbReference type="Proteomes" id="UP000585614"/>
    </source>
</evidence>
<accession>A0A7J7RQ93</accession>